<dbReference type="SUPFAM" id="SSF53271">
    <property type="entry name" value="PRTase-like"/>
    <property type="match status" value="1"/>
</dbReference>
<comment type="subcellular location">
    <subcellularLocation>
        <location evidence="3">Cytoplasm</location>
    </subcellularLocation>
</comment>
<dbReference type="PANTHER" id="PTHR32315:SF3">
    <property type="entry name" value="ADENINE PHOSPHORIBOSYLTRANSFERASE"/>
    <property type="match status" value="1"/>
</dbReference>
<evidence type="ECO:0000256" key="4">
    <source>
        <dbReference type="ARBA" id="ARBA00004659"/>
    </source>
</evidence>
<dbReference type="GO" id="GO:0016208">
    <property type="term" value="F:AMP binding"/>
    <property type="evidence" value="ECO:0007669"/>
    <property type="project" value="TreeGrafter"/>
</dbReference>
<evidence type="ECO:0000256" key="9">
    <source>
        <dbReference type="ARBA" id="ARBA00022679"/>
    </source>
</evidence>
<evidence type="ECO:0000256" key="8">
    <source>
        <dbReference type="ARBA" id="ARBA00022676"/>
    </source>
</evidence>
<evidence type="ECO:0000256" key="10">
    <source>
        <dbReference type="ARBA" id="ARBA00022726"/>
    </source>
</evidence>
<keyword evidence="7" id="KW-0963">Cytoplasm</keyword>
<evidence type="ECO:0000259" key="11">
    <source>
        <dbReference type="Pfam" id="PF00156"/>
    </source>
</evidence>
<dbReference type="GO" id="GO:0005737">
    <property type="term" value="C:cytoplasm"/>
    <property type="evidence" value="ECO:0007669"/>
    <property type="project" value="UniProtKB-SubCell"/>
</dbReference>
<evidence type="ECO:0000313" key="12">
    <source>
        <dbReference type="EMBL" id="CAB4642660.1"/>
    </source>
</evidence>
<dbReference type="GO" id="GO:0003999">
    <property type="term" value="F:adenine phosphoribosyltransferase activity"/>
    <property type="evidence" value="ECO:0007669"/>
    <property type="project" value="UniProtKB-EC"/>
</dbReference>
<dbReference type="Pfam" id="PF00156">
    <property type="entry name" value="Pribosyltran"/>
    <property type="match status" value="1"/>
</dbReference>
<dbReference type="GO" id="GO:0006168">
    <property type="term" value="P:adenine salvage"/>
    <property type="evidence" value="ECO:0007669"/>
    <property type="project" value="InterPro"/>
</dbReference>
<comment type="pathway">
    <text evidence="4">Purine metabolism; AMP biosynthesis via salvage pathway; AMP from adenine: step 1/1.</text>
</comment>
<dbReference type="Gene3D" id="3.40.50.2020">
    <property type="match status" value="1"/>
</dbReference>
<evidence type="ECO:0000256" key="2">
    <source>
        <dbReference type="ARBA" id="ARBA00003968"/>
    </source>
</evidence>
<dbReference type="GO" id="GO:0006166">
    <property type="term" value="P:purine ribonucleoside salvage"/>
    <property type="evidence" value="ECO:0007669"/>
    <property type="project" value="UniProtKB-KW"/>
</dbReference>
<dbReference type="GO" id="GO:0044209">
    <property type="term" value="P:AMP salvage"/>
    <property type="evidence" value="ECO:0007669"/>
    <property type="project" value="UniProtKB-UniPathway"/>
</dbReference>
<dbReference type="GO" id="GO:0002055">
    <property type="term" value="F:adenine binding"/>
    <property type="evidence" value="ECO:0007669"/>
    <property type="project" value="TreeGrafter"/>
</dbReference>
<gene>
    <name evidence="12" type="ORF">UFOPK2234_00004</name>
</gene>
<evidence type="ECO:0000256" key="1">
    <source>
        <dbReference type="ARBA" id="ARBA00000868"/>
    </source>
</evidence>
<dbReference type="EMBL" id="CAEZWG010000001">
    <property type="protein sequence ID" value="CAB4642660.1"/>
    <property type="molecule type" value="Genomic_DNA"/>
</dbReference>
<evidence type="ECO:0000256" key="3">
    <source>
        <dbReference type="ARBA" id="ARBA00004496"/>
    </source>
</evidence>
<reference evidence="12" key="1">
    <citation type="submission" date="2020-05" db="EMBL/GenBank/DDBJ databases">
        <authorList>
            <person name="Chiriac C."/>
            <person name="Salcher M."/>
            <person name="Ghai R."/>
            <person name="Kavagutti S V."/>
        </authorList>
    </citation>
    <scope>NUCLEOTIDE SEQUENCE</scope>
</reference>
<dbReference type="CDD" id="cd06223">
    <property type="entry name" value="PRTases_typeI"/>
    <property type="match status" value="1"/>
</dbReference>
<evidence type="ECO:0000256" key="7">
    <source>
        <dbReference type="ARBA" id="ARBA00022490"/>
    </source>
</evidence>
<keyword evidence="9" id="KW-0808">Transferase</keyword>
<dbReference type="PANTHER" id="PTHR32315">
    <property type="entry name" value="ADENINE PHOSPHORIBOSYLTRANSFERASE"/>
    <property type="match status" value="1"/>
</dbReference>
<comment type="function">
    <text evidence="2">Catalyzes a salvage reaction resulting in the formation of AMP, that is energically less costly than de novo synthesis.</text>
</comment>
<keyword evidence="10" id="KW-0660">Purine salvage</keyword>
<dbReference type="HAMAP" id="MF_00004">
    <property type="entry name" value="Aden_phosphoribosyltr"/>
    <property type="match status" value="1"/>
</dbReference>
<comment type="catalytic activity">
    <reaction evidence="1">
        <text>AMP + diphosphate = 5-phospho-alpha-D-ribose 1-diphosphate + adenine</text>
        <dbReference type="Rhea" id="RHEA:16609"/>
        <dbReference type="ChEBI" id="CHEBI:16708"/>
        <dbReference type="ChEBI" id="CHEBI:33019"/>
        <dbReference type="ChEBI" id="CHEBI:58017"/>
        <dbReference type="ChEBI" id="CHEBI:456215"/>
        <dbReference type="EC" id="2.4.2.7"/>
    </reaction>
</comment>
<comment type="similarity">
    <text evidence="5">Belongs to the purine/pyrimidine phosphoribosyltransferase family.</text>
</comment>
<dbReference type="NCBIfam" id="NF002634">
    <property type="entry name" value="PRK02304.1-3"/>
    <property type="match status" value="1"/>
</dbReference>
<dbReference type="InterPro" id="IPR050054">
    <property type="entry name" value="UPRTase/APRTase"/>
</dbReference>
<dbReference type="NCBIfam" id="NF002636">
    <property type="entry name" value="PRK02304.1-5"/>
    <property type="match status" value="1"/>
</dbReference>
<keyword evidence="8" id="KW-0328">Glycosyltransferase</keyword>
<dbReference type="InterPro" id="IPR000836">
    <property type="entry name" value="PRTase_dom"/>
</dbReference>
<protein>
    <recommendedName>
        <fullName evidence="6">adenine phosphoribosyltransferase</fullName>
        <ecNumber evidence="6">2.4.2.7</ecNumber>
    </recommendedName>
</protein>
<dbReference type="InterPro" id="IPR005764">
    <property type="entry name" value="Ade_phspho_trans"/>
</dbReference>
<organism evidence="12">
    <name type="scientific">freshwater metagenome</name>
    <dbReference type="NCBI Taxonomy" id="449393"/>
    <lineage>
        <taxon>unclassified sequences</taxon>
        <taxon>metagenomes</taxon>
        <taxon>ecological metagenomes</taxon>
    </lineage>
</organism>
<sequence length="183" mass="19589">MNSNQYDWIVSILGNDLIRIIPDFPKPGIIFKDITPLLANADEFKKVCNQFAQIADQSEYIAGIEARGFIFASAVAALTNKGFIPIRKSGKLPGKVISKMYDLEYGKSSLEIHTGLIPAGGKVLLIDDVLATGGTAIASIDLLKMAGLNPVSIAFLLEIPALGGRSRIAKAHPDIKIATILAE</sequence>
<dbReference type="InterPro" id="IPR029057">
    <property type="entry name" value="PRTase-like"/>
</dbReference>
<name>A0A6J6JYV4_9ZZZZ</name>
<dbReference type="UniPathway" id="UPA00588">
    <property type="reaction ID" value="UER00646"/>
</dbReference>
<evidence type="ECO:0000256" key="5">
    <source>
        <dbReference type="ARBA" id="ARBA00008391"/>
    </source>
</evidence>
<evidence type="ECO:0000256" key="6">
    <source>
        <dbReference type="ARBA" id="ARBA00011893"/>
    </source>
</evidence>
<dbReference type="FunFam" id="3.40.50.2020:FF:000021">
    <property type="entry name" value="Adenine phosphoribosyltransferase"/>
    <property type="match status" value="1"/>
</dbReference>
<accession>A0A6J6JYV4</accession>
<feature type="domain" description="Phosphoribosyltransferase" evidence="11">
    <location>
        <begin position="42"/>
        <end position="161"/>
    </location>
</feature>
<dbReference type="EC" id="2.4.2.7" evidence="6"/>
<dbReference type="AlphaFoldDB" id="A0A6J6JYV4"/>
<proteinExistence type="inferred from homology"/>